<accession>F4KYL8</accession>
<dbReference type="EMBL" id="CP002691">
    <property type="protein sequence ID" value="AEE50424.1"/>
    <property type="molecule type" value="Genomic_DNA"/>
</dbReference>
<proteinExistence type="predicted"/>
<organism evidence="1 2">
    <name type="scientific">Haliscomenobacter hydrossis (strain ATCC 27775 / DSM 1100 / LMG 10767 / O)</name>
    <dbReference type="NCBI Taxonomy" id="760192"/>
    <lineage>
        <taxon>Bacteria</taxon>
        <taxon>Pseudomonadati</taxon>
        <taxon>Bacteroidota</taxon>
        <taxon>Saprospiria</taxon>
        <taxon>Saprospirales</taxon>
        <taxon>Haliscomenobacteraceae</taxon>
        <taxon>Haliscomenobacter</taxon>
    </lineage>
</organism>
<keyword evidence="2" id="KW-1185">Reference proteome</keyword>
<dbReference type="STRING" id="760192.Halhy_2551"/>
<dbReference type="Proteomes" id="UP000008461">
    <property type="component" value="Chromosome"/>
</dbReference>
<name>F4KYL8_HALH1</name>
<gene>
    <name evidence="1" type="ordered locus">Halhy_2551</name>
</gene>
<dbReference type="HOGENOM" id="CLU_2843766_0_0_10"/>
<reference evidence="1 2" key="1">
    <citation type="journal article" date="2011" name="Stand. Genomic Sci.">
        <title>Complete genome sequence of Haliscomenobacter hydrossis type strain (O).</title>
        <authorList>
            <consortium name="US DOE Joint Genome Institute (JGI-PGF)"/>
            <person name="Daligault H."/>
            <person name="Lapidus A."/>
            <person name="Zeytun A."/>
            <person name="Nolan M."/>
            <person name="Lucas S."/>
            <person name="Del Rio T.G."/>
            <person name="Tice H."/>
            <person name="Cheng J.F."/>
            <person name="Tapia R."/>
            <person name="Han C."/>
            <person name="Goodwin L."/>
            <person name="Pitluck S."/>
            <person name="Liolios K."/>
            <person name="Pagani I."/>
            <person name="Ivanova N."/>
            <person name="Huntemann M."/>
            <person name="Mavromatis K."/>
            <person name="Mikhailova N."/>
            <person name="Pati A."/>
            <person name="Chen A."/>
            <person name="Palaniappan K."/>
            <person name="Land M."/>
            <person name="Hauser L."/>
            <person name="Brambilla E.M."/>
            <person name="Rohde M."/>
            <person name="Verbarg S."/>
            <person name="Goker M."/>
            <person name="Bristow J."/>
            <person name="Eisen J.A."/>
            <person name="Markowitz V."/>
            <person name="Hugenholtz P."/>
            <person name="Kyrpides N.C."/>
            <person name="Klenk H.P."/>
            <person name="Woyke T."/>
        </authorList>
    </citation>
    <scope>NUCLEOTIDE SEQUENCE [LARGE SCALE GENOMIC DNA]</scope>
    <source>
        <strain evidence="2">ATCC 27775 / DSM 1100 / LMG 10767 / O</strain>
    </source>
</reference>
<protein>
    <submittedName>
        <fullName evidence="1">Uncharacterized protein</fullName>
    </submittedName>
</protein>
<dbReference type="KEGG" id="hhy:Halhy_2551"/>
<dbReference type="RefSeq" id="WP_013764973.1">
    <property type="nucleotide sequence ID" value="NC_015510.1"/>
</dbReference>
<evidence type="ECO:0000313" key="2">
    <source>
        <dbReference type="Proteomes" id="UP000008461"/>
    </source>
</evidence>
<evidence type="ECO:0000313" key="1">
    <source>
        <dbReference type="EMBL" id="AEE50424.1"/>
    </source>
</evidence>
<dbReference type="AlphaFoldDB" id="F4KYL8"/>
<reference key="2">
    <citation type="submission" date="2011-04" db="EMBL/GenBank/DDBJ databases">
        <title>Complete sequence of chromosome of Haliscomenobacter hydrossis DSM 1100.</title>
        <authorList>
            <consortium name="US DOE Joint Genome Institute (JGI-PGF)"/>
            <person name="Lucas S."/>
            <person name="Han J."/>
            <person name="Lapidus A."/>
            <person name="Bruce D."/>
            <person name="Goodwin L."/>
            <person name="Pitluck S."/>
            <person name="Peters L."/>
            <person name="Kyrpides N."/>
            <person name="Mavromatis K."/>
            <person name="Ivanova N."/>
            <person name="Ovchinnikova G."/>
            <person name="Pagani I."/>
            <person name="Daligault H."/>
            <person name="Detter J.C."/>
            <person name="Han C."/>
            <person name="Land M."/>
            <person name="Hauser L."/>
            <person name="Markowitz V."/>
            <person name="Cheng J.-F."/>
            <person name="Hugenholtz P."/>
            <person name="Woyke T."/>
            <person name="Wu D."/>
            <person name="Verbarg S."/>
            <person name="Frueling A."/>
            <person name="Brambilla E."/>
            <person name="Klenk H.-P."/>
            <person name="Eisen J.A."/>
        </authorList>
    </citation>
    <scope>NUCLEOTIDE SEQUENCE</scope>
    <source>
        <strain>DSM 1100</strain>
    </source>
</reference>
<sequence>MEQFNQEGLCALSVDEMGMIEGGDWITAAKSFVKKSVYGVAALAVIENWDDLKEGLQAGWEAAGK</sequence>